<evidence type="ECO:0000313" key="1">
    <source>
        <dbReference type="EMBL" id="WCR09580.1"/>
    </source>
</evidence>
<keyword evidence="2" id="KW-1185">Reference proteome</keyword>
<dbReference type="Pfam" id="PF05521">
    <property type="entry name" value="Phage_HCP"/>
    <property type="match status" value="1"/>
</dbReference>
<dbReference type="Proteomes" id="UP001218412">
    <property type="component" value="Chromosome"/>
</dbReference>
<proteinExistence type="predicted"/>
<gene>
    <name evidence="1" type="ORF">JHW45_10675</name>
</gene>
<dbReference type="Gene3D" id="2.40.10.270">
    <property type="entry name" value="Bacteriophage SPP1 head-tail adaptor protein"/>
    <property type="match status" value="1"/>
</dbReference>
<dbReference type="InterPro" id="IPR008767">
    <property type="entry name" value="Phage_SPP1_head-tail_adaptor"/>
</dbReference>
<name>A0ABY7SRU1_9RHOB</name>
<accession>A0ABY7SRU1</accession>
<sequence>MRAGKLQARIQIERLELLVNDNGTARQRWLPILTTRAEVKEASTDEFLLNQIVGDKNRAVFLIRWPVQTITTADRLTYAGRAWNIVGLQEIGRRRGLEIRCEAVG</sequence>
<dbReference type="EMBL" id="CP067134">
    <property type="protein sequence ID" value="WCR09580.1"/>
    <property type="molecule type" value="Genomic_DNA"/>
</dbReference>
<dbReference type="InterPro" id="IPR038666">
    <property type="entry name" value="SSP1_head-tail_sf"/>
</dbReference>
<reference evidence="1 2" key="1">
    <citation type="submission" date="2021-01" db="EMBL/GenBank/DDBJ databases">
        <title>Biogeographic distribution of Paracoccus.</title>
        <authorList>
            <person name="Hollensteiner J."/>
            <person name="Leineberger J."/>
            <person name="Brinkhoff T."/>
            <person name="Daniel R."/>
        </authorList>
    </citation>
    <scope>NUCLEOTIDE SEQUENCE [LARGE SCALE GENOMIC DNA]</scope>
    <source>
        <strain evidence="1 2">LMG25392</strain>
    </source>
</reference>
<dbReference type="RefSeq" id="WP_272857694.1">
    <property type="nucleotide sequence ID" value="NZ_CP067134.1"/>
</dbReference>
<organism evidence="1 2">
    <name type="scientific">Paracoccus stylophorae</name>
    <dbReference type="NCBI Taxonomy" id="659350"/>
    <lineage>
        <taxon>Bacteria</taxon>
        <taxon>Pseudomonadati</taxon>
        <taxon>Pseudomonadota</taxon>
        <taxon>Alphaproteobacteria</taxon>
        <taxon>Rhodobacterales</taxon>
        <taxon>Paracoccaceae</taxon>
        <taxon>Paracoccus</taxon>
    </lineage>
</organism>
<protein>
    <submittedName>
        <fullName evidence="1">Head-tail adaptor protein</fullName>
    </submittedName>
</protein>
<evidence type="ECO:0000313" key="2">
    <source>
        <dbReference type="Proteomes" id="UP001218412"/>
    </source>
</evidence>